<evidence type="ECO:0000313" key="2">
    <source>
        <dbReference type="EMBL" id="GIF97987.1"/>
    </source>
</evidence>
<keyword evidence="3" id="KW-1185">Reference proteome</keyword>
<sequence length="147" mass="16194">MLSHTERLSVPWWLWVPSLLVGAVLAAQVGLGAAGPRGWVAYPVVLTLVAVGLWRLGRIRISVTEDEFVVDDARLPLRHVAQAIPLDAETKRELLGVHADPMAFVVQRPWVPGAVQVVLDDPDDVTPYWVISSRRPADLARALRRVG</sequence>
<evidence type="ECO:0000256" key="1">
    <source>
        <dbReference type="SAM" id="Phobius"/>
    </source>
</evidence>
<reference evidence="2 3" key="1">
    <citation type="submission" date="2021-01" db="EMBL/GenBank/DDBJ databases">
        <title>Whole genome shotgun sequence of Catellatospora citrea NBRC 14495.</title>
        <authorList>
            <person name="Komaki H."/>
            <person name="Tamura T."/>
        </authorList>
    </citation>
    <scope>NUCLEOTIDE SEQUENCE [LARGE SCALE GENOMIC DNA]</scope>
    <source>
        <strain evidence="2 3">NBRC 14495</strain>
    </source>
</reference>
<keyword evidence="1" id="KW-1133">Transmembrane helix</keyword>
<feature type="transmembrane region" description="Helical" evidence="1">
    <location>
        <begin position="12"/>
        <end position="33"/>
    </location>
</feature>
<feature type="transmembrane region" description="Helical" evidence="1">
    <location>
        <begin position="39"/>
        <end position="56"/>
    </location>
</feature>
<gene>
    <name evidence="2" type="ORF">Cci01nite_30810</name>
</gene>
<protein>
    <recommendedName>
        <fullName evidence="4">DUF3093 family protein</fullName>
    </recommendedName>
</protein>
<keyword evidence="1" id="KW-0812">Transmembrane</keyword>
<dbReference type="AlphaFoldDB" id="A0A8J3KE09"/>
<evidence type="ECO:0008006" key="4">
    <source>
        <dbReference type="Google" id="ProtNLM"/>
    </source>
</evidence>
<evidence type="ECO:0000313" key="3">
    <source>
        <dbReference type="Proteomes" id="UP000659904"/>
    </source>
</evidence>
<dbReference type="EMBL" id="BONH01000011">
    <property type="protein sequence ID" value="GIF97987.1"/>
    <property type="molecule type" value="Genomic_DNA"/>
</dbReference>
<comment type="caution">
    <text evidence="2">The sequence shown here is derived from an EMBL/GenBank/DDBJ whole genome shotgun (WGS) entry which is preliminary data.</text>
</comment>
<accession>A0A8J3KE09</accession>
<proteinExistence type="predicted"/>
<dbReference type="Pfam" id="PF11292">
    <property type="entry name" value="DUF3093"/>
    <property type="match status" value="1"/>
</dbReference>
<organism evidence="2 3">
    <name type="scientific">Catellatospora citrea</name>
    <dbReference type="NCBI Taxonomy" id="53366"/>
    <lineage>
        <taxon>Bacteria</taxon>
        <taxon>Bacillati</taxon>
        <taxon>Actinomycetota</taxon>
        <taxon>Actinomycetes</taxon>
        <taxon>Micromonosporales</taxon>
        <taxon>Micromonosporaceae</taxon>
        <taxon>Catellatospora</taxon>
    </lineage>
</organism>
<name>A0A8J3KE09_9ACTN</name>
<dbReference type="Proteomes" id="UP000659904">
    <property type="component" value="Unassembled WGS sequence"/>
</dbReference>
<dbReference type="RefSeq" id="WP_239165445.1">
    <property type="nucleotide sequence ID" value="NZ_BONH01000011.1"/>
</dbReference>
<dbReference type="InterPro" id="IPR021443">
    <property type="entry name" value="DUF3093"/>
</dbReference>
<keyword evidence="1" id="KW-0472">Membrane</keyword>